<keyword evidence="1" id="KW-1133">Transmembrane helix</keyword>
<feature type="transmembrane region" description="Helical" evidence="1">
    <location>
        <begin position="21"/>
        <end position="40"/>
    </location>
</feature>
<dbReference type="GO" id="GO:0042834">
    <property type="term" value="F:peptidoglycan binding"/>
    <property type="evidence" value="ECO:0007669"/>
    <property type="project" value="InterPro"/>
</dbReference>
<dbReference type="STRING" id="419940.SAMN05421824_0228"/>
<evidence type="ECO:0000256" key="1">
    <source>
        <dbReference type="SAM" id="Phobius"/>
    </source>
</evidence>
<dbReference type="EMBL" id="FOFN01000001">
    <property type="protein sequence ID" value="SEP75337.1"/>
    <property type="molecule type" value="Genomic_DNA"/>
</dbReference>
<evidence type="ECO:0000259" key="2">
    <source>
        <dbReference type="Pfam" id="PF05036"/>
    </source>
</evidence>
<keyword evidence="4" id="KW-1185">Reference proteome</keyword>
<gene>
    <name evidence="3" type="ORF">SAMN05421824_0228</name>
</gene>
<keyword evidence="1" id="KW-0812">Transmembrane</keyword>
<accession>A0A1H9AFR0</accession>
<keyword evidence="1" id="KW-0472">Membrane</keyword>
<reference evidence="3 4" key="1">
    <citation type="submission" date="2016-10" db="EMBL/GenBank/DDBJ databases">
        <authorList>
            <person name="de Groot N.N."/>
        </authorList>
    </citation>
    <scope>NUCLEOTIDE SEQUENCE [LARGE SCALE GENOMIC DNA]</scope>
    <source>
        <strain evidence="3 4">DSM 21035</strain>
    </source>
</reference>
<evidence type="ECO:0000313" key="3">
    <source>
        <dbReference type="EMBL" id="SEP75337.1"/>
    </source>
</evidence>
<evidence type="ECO:0000313" key="4">
    <source>
        <dbReference type="Proteomes" id="UP000198999"/>
    </source>
</evidence>
<dbReference type="Proteomes" id="UP000198999">
    <property type="component" value="Unassembled WGS sequence"/>
</dbReference>
<protein>
    <submittedName>
        <fullName evidence="3">Sporulation related domain-containing protein</fullName>
    </submittedName>
</protein>
<organism evidence="3 4">
    <name type="scientific">Hyunsoonleella jejuensis</name>
    <dbReference type="NCBI Taxonomy" id="419940"/>
    <lineage>
        <taxon>Bacteria</taxon>
        <taxon>Pseudomonadati</taxon>
        <taxon>Bacteroidota</taxon>
        <taxon>Flavobacteriia</taxon>
        <taxon>Flavobacteriales</taxon>
        <taxon>Flavobacteriaceae</taxon>
    </lineage>
</organism>
<dbReference type="AlphaFoldDB" id="A0A1H9AFR0"/>
<sequence>MTNVLVYVVYICISYLKTKTMYLKNSYLSLLLVVFLFGFGHSQEGKVTINQDERIPELLELKKQMNRDETSSRRYKIQVYSGNRNGAQNAQNDFSDTFGEWRPVMHYETPNFKVWAGNFSTRLEADRALKRIKLKFPSAFIFKPKKKN</sequence>
<name>A0A1H9AFR0_9FLAO</name>
<dbReference type="InterPro" id="IPR007730">
    <property type="entry name" value="SPOR-like_dom"/>
</dbReference>
<feature type="domain" description="SPOR" evidence="2">
    <location>
        <begin position="72"/>
        <end position="142"/>
    </location>
</feature>
<proteinExistence type="predicted"/>
<dbReference type="Pfam" id="PF05036">
    <property type="entry name" value="SPOR"/>
    <property type="match status" value="1"/>
</dbReference>